<dbReference type="OrthoDB" id="412793at2759"/>
<dbReference type="EMBL" id="CAJPWZ010001465">
    <property type="protein sequence ID" value="CAG2216043.1"/>
    <property type="molecule type" value="Genomic_DNA"/>
</dbReference>
<dbReference type="Proteomes" id="UP000683360">
    <property type="component" value="Unassembled WGS sequence"/>
</dbReference>
<proteinExistence type="predicted"/>
<organism evidence="1 2">
    <name type="scientific">Mytilus edulis</name>
    <name type="common">Blue mussel</name>
    <dbReference type="NCBI Taxonomy" id="6550"/>
    <lineage>
        <taxon>Eukaryota</taxon>
        <taxon>Metazoa</taxon>
        <taxon>Spiralia</taxon>
        <taxon>Lophotrochozoa</taxon>
        <taxon>Mollusca</taxon>
        <taxon>Bivalvia</taxon>
        <taxon>Autobranchia</taxon>
        <taxon>Pteriomorphia</taxon>
        <taxon>Mytilida</taxon>
        <taxon>Mytiloidea</taxon>
        <taxon>Mytilidae</taxon>
        <taxon>Mytilinae</taxon>
        <taxon>Mytilus</taxon>
    </lineage>
</organism>
<protein>
    <submittedName>
        <fullName evidence="1">Uncharacterized protein</fullName>
    </submittedName>
</protein>
<evidence type="ECO:0000313" key="2">
    <source>
        <dbReference type="Proteomes" id="UP000683360"/>
    </source>
</evidence>
<keyword evidence="2" id="KW-1185">Reference proteome</keyword>
<gene>
    <name evidence="1" type="ORF">MEDL_29794</name>
</gene>
<comment type="caution">
    <text evidence="1">The sequence shown here is derived from an EMBL/GenBank/DDBJ whole genome shotgun (WGS) entry which is preliminary data.</text>
</comment>
<accession>A0A8S3S9U7</accession>
<reference evidence="1" key="1">
    <citation type="submission" date="2021-03" db="EMBL/GenBank/DDBJ databases">
        <authorList>
            <person name="Bekaert M."/>
        </authorList>
    </citation>
    <scope>NUCLEOTIDE SEQUENCE</scope>
</reference>
<name>A0A8S3S9U7_MYTED</name>
<sequence length="197" mass="23612">MPEGQSIKLKKHKIVSDTTRNRFETTKQQRPEVRKAFLIELKNKFQRLDELEDIETFWEGITKCYQETATNTIGYKERGHRPWISNESWKLEDERRQLKEKTNNSRSERVKNSLNVEYSDKDKKIKKSLTNDKKQWTDNLIEEVAITVIMKTVYEVTRTICNEKKKPLQIIKDKSGNLLSNHEEKLLKRWTEHFKND</sequence>
<dbReference type="AlphaFoldDB" id="A0A8S3S9U7"/>
<evidence type="ECO:0000313" key="1">
    <source>
        <dbReference type="EMBL" id="CAG2216043.1"/>
    </source>
</evidence>